<organism evidence="1 2">
    <name type="scientific">Sphagnum troendelagicum</name>
    <dbReference type="NCBI Taxonomy" id="128251"/>
    <lineage>
        <taxon>Eukaryota</taxon>
        <taxon>Viridiplantae</taxon>
        <taxon>Streptophyta</taxon>
        <taxon>Embryophyta</taxon>
        <taxon>Bryophyta</taxon>
        <taxon>Sphagnophytina</taxon>
        <taxon>Sphagnopsida</taxon>
        <taxon>Sphagnales</taxon>
        <taxon>Sphagnaceae</taxon>
        <taxon>Sphagnum</taxon>
    </lineage>
</organism>
<dbReference type="Proteomes" id="UP001497512">
    <property type="component" value="Chromosome 11"/>
</dbReference>
<reference evidence="1" key="1">
    <citation type="submission" date="2024-02" db="EMBL/GenBank/DDBJ databases">
        <authorList>
            <consortium name="ELIXIR-Norway"/>
            <consortium name="Elixir Norway"/>
        </authorList>
    </citation>
    <scope>NUCLEOTIDE SEQUENCE</scope>
</reference>
<name>A0ABP0TH89_9BRYO</name>
<protein>
    <submittedName>
        <fullName evidence="1">Uncharacterized protein</fullName>
    </submittedName>
</protein>
<evidence type="ECO:0000313" key="2">
    <source>
        <dbReference type="Proteomes" id="UP001497512"/>
    </source>
</evidence>
<evidence type="ECO:0000313" key="1">
    <source>
        <dbReference type="EMBL" id="CAK9196399.1"/>
    </source>
</evidence>
<dbReference type="EMBL" id="OZ019903">
    <property type="protein sequence ID" value="CAK9196399.1"/>
    <property type="molecule type" value="Genomic_DNA"/>
</dbReference>
<keyword evidence="2" id="KW-1185">Reference proteome</keyword>
<sequence>MKSQARFRSSFSMPVLITATVSKNQRSPHEIAELLLHLYLYRASFIDSSTLAFLDFFYDSSMRMKKLMLAFAVPVSGFPLKFHPRG</sequence>
<accession>A0ABP0TH89</accession>
<proteinExistence type="predicted"/>
<gene>
    <name evidence="1" type="ORF">CSSPTR1EN2_LOCUS3454</name>
</gene>